<dbReference type="AlphaFoldDB" id="B6K4T4"/>
<dbReference type="PROSITE" id="PS50157">
    <property type="entry name" value="ZINC_FINGER_C2H2_2"/>
    <property type="match status" value="1"/>
</dbReference>
<keyword evidence="1" id="KW-0863">Zinc-finger</keyword>
<dbReference type="JaponicusDB" id="SJAG_03647"/>
<reference evidence="3 4" key="1">
    <citation type="journal article" date="2011" name="Science">
        <title>Comparative functional genomics of the fission yeasts.</title>
        <authorList>
            <person name="Rhind N."/>
            <person name="Chen Z."/>
            <person name="Yassour M."/>
            <person name="Thompson D.A."/>
            <person name="Haas B.J."/>
            <person name="Habib N."/>
            <person name="Wapinski I."/>
            <person name="Roy S."/>
            <person name="Lin M.F."/>
            <person name="Heiman D.I."/>
            <person name="Young S.K."/>
            <person name="Furuya K."/>
            <person name="Guo Y."/>
            <person name="Pidoux A."/>
            <person name="Chen H.M."/>
            <person name="Robbertse B."/>
            <person name="Goldberg J.M."/>
            <person name="Aoki K."/>
            <person name="Bayne E.H."/>
            <person name="Berlin A.M."/>
            <person name="Desjardins C.A."/>
            <person name="Dobbs E."/>
            <person name="Dukaj L."/>
            <person name="Fan L."/>
            <person name="FitzGerald M.G."/>
            <person name="French C."/>
            <person name="Gujja S."/>
            <person name="Hansen K."/>
            <person name="Keifenheim D."/>
            <person name="Levin J.Z."/>
            <person name="Mosher R.A."/>
            <person name="Mueller C.A."/>
            <person name="Pfiffner J."/>
            <person name="Priest M."/>
            <person name="Russ C."/>
            <person name="Smialowska A."/>
            <person name="Swoboda P."/>
            <person name="Sykes S.M."/>
            <person name="Vaughn M."/>
            <person name="Vengrova S."/>
            <person name="Yoder R."/>
            <person name="Zeng Q."/>
            <person name="Allshire R."/>
            <person name="Baulcombe D."/>
            <person name="Birren B.W."/>
            <person name="Brown W."/>
            <person name="Ekwall K."/>
            <person name="Kellis M."/>
            <person name="Leatherwood J."/>
            <person name="Levin H."/>
            <person name="Margalit H."/>
            <person name="Martienssen R."/>
            <person name="Nieduszynski C.A."/>
            <person name="Spatafora J.W."/>
            <person name="Friedman N."/>
            <person name="Dalgaard J.Z."/>
            <person name="Baumann P."/>
            <person name="Niki H."/>
            <person name="Regev A."/>
            <person name="Nusbaum C."/>
        </authorList>
    </citation>
    <scope>NUCLEOTIDE SEQUENCE [LARGE SCALE GENOMIC DNA]</scope>
    <source>
        <strain evidence="4">yFS275 / FY16936</strain>
    </source>
</reference>
<dbReference type="GO" id="GO:0008270">
    <property type="term" value="F:zinc ion binding"/>
    <property type="evidence" value="ECO:0007669"/>
    <property type="project" value="UniProtKB-KW"/>
</dbReference>
<keyword evidence="1" id="KW-0862">Zinc</keyword>
<evidence type="ECO:0000313" key="4">
    <source>
        <dbReference type="Proteomes" id="UP000001744"/>
    </source>
</evidence>
<gene>
    <name evidence="3" type="ORF">SJAG_03647</name>
</gene>
<keyword evidence="1" id="KW-0479">Metal-binding</keyword>
<dbReference type="EMBL" id="KE651167">
    <property type="protein sequence ID" value="EEB08491.1"/>
    <property type="molecule type" value="Genomic_DNA"/>
</dbReference>
<protein>
    <submittedName>
        <fullName evidence="3">MBF transcription factor complex subunit Rep1</fullName>
    </submittedName>
</protein>
<dbReference type="InterPro" id="IPR013087">
    <property type="entry name" value="Znf_C2H2_type"/>
</dbReference>
<keyword evidence="4" id="KW-1185">Reference proteome</keyword>
<feature type="domain" description="C2H2-type" evidence="2">
    <location>
        <begin position="327"/>
        <end position="356"/>
    </location>
</feature>
<dbReference type="Proteomes" id="UP000001744">
    <property type="component" value="Unassembled WGS sequence"/>
</dbReference>
<name>B6K4T4_SCHJY</name>
<dbReference type="GeneID" id="7051354"/>
<dbReference type="PROSITE" id="PS00028">
    <property type="entry name" value="ZINC_FINGER_C2H2_1"/>
    <property type="match status" value="1"/>
</dbReference>
<dbReference type="VEuPathDB" id="FungiDB:SJAG_03647"/>
<evidence type="ECO:0000259" key="2">
    <source>
        <dbReference type="PROSITE" id="PS50157"/>
    </source>
</evidence>
<proteinExistence type="predicted"/>
<organism evidence="3 4">
    <name type="scientific">Schizosaccharomyces japonicus (strain yFS275 / FY16936)</name>
    <name type="common">Fission yeast</name>
    <dbReference type="NCBI Taxonomy" id="402676"/>
    <lineage>
        <taxon>Eukaryota</taxon>
        <taxon>Fungi</taxon>
        <taxon>Dikarya</taxon>
        <taxon>Ascomycota</taxon>
        <taxon>Taphrinomycotina</taxon>
        <taxon>Schizosaccharomycetes</taxon>
        <taxon>Schizosaccharomycetales</taxon>
        <taxon>Schizosaccharomycetaceae</taxon>
        <taxon>Schizosaccharomyces</taxon>
    </lineage>
</organism>
<evidence type="ECO:0000256" key="1">
    <source>
        <dbReference type="PROSITE-ProRule" id="PRU00042"/>
    </source>
</evidence>
<dbReference type="HOGENOM" id="CLU_731890_0_0_1"/>
<evidence type="ECO:0000313" key="3">
    <source>
        <dbReference type="EMBL" id="EEB08491.1"/>
    </source>
</evidence>
<accession>B6K4T4</accession>
<dbReference type="RefSeq" id="XP_002174784.1">
    <property type="nucleotide sequence ID" value="XM_002174748.1"/>
</dbReference>
<sequence>MNREHSFGTLSARRRKENLEASSTLAKCYAPSSLKNEILCSPVRTPRIQQGLDVGYFDNCNSYCNIDPKILSVSGAPVDLNSSNPTISSLSSNPTELSSDLYSDWPEQQHPFQWNDYCNLNLSPVKVSAPAAAASAQNIQVIAVSLIVKSDGSADLVRENVNKPEPLNNEMAVTDNICVRPEQVYEVNSELPSSVAKTLVDTDSLYTSSFEDISYGPANMARTNTWTPGSGYLKTESVWETPMGGCPMKWSMSDSGLSDARVAARQALQSRRLHRLPSVVRPGKSRRKRSWSACNQSSFSENSSKRFYTPSDQTAFPSSPLLSRYQYRCNTCTLTFSTREQLAVHEESCLHSLQSSFLSSDYFNEPSSLDEDWFPSVI</sequence>